<dbReference type="Proteomes" id="UP001057452">
    <property type="component" value="Chromosome 7"/>
</dbReference>
<keyword evidence="2" id="KW-1185">Reference proteome</keyword>
<dbReference type="EMBL" id="CM043791">
    <property type="protein sequence ID" value="KAI4823583.1"/>
    <property type="molecule type" value="Genomic_DNA"/>
</dbReference>
<gene>
    <name evidence="1" type="ORF">KUCAC02_012161</name>
</gene>
<organism evidence="1 2">
    <name type="scientific">Chaenocephalus aceratus</name>
    <name type="common">Blackfin icefish</name>
    <name type="synonym">Chaenichthys aceratus</name>
    <dbReference type="NCBI Taxonomy" id="36190"/>
    <lineage>
        <taxon>Eukaryota</taxon>
        <taxon>Metazoa</taxon>
        <taxon>Chordata</taxon>
        <taxon>Craniata</taxon>
        <taxon>Vertebrata</taxon>
        <taxon>Euteleostomi</taxon>
        <taxon>Actinopterygii</taxon>
        <taxon>Neopterygii</taxon>
        <taxon>Teleostei</taxon>
        <taxon>Neoteleostei</taxon>
        <taxon>Acanthomorphata</taxon>
        <taxon>Eupercaria</taxon>
        <taxon>Perciformes</taxon>
        <taxon>Notothenioidei</taxon>
        <taxon>Channichthyidae</taxon>
        <taxon>Chaenocephalus</taxon>
    </lineage>
</organism>
<comment type="caution">
    <text evidence="1">The sequence shown here is derived from an EMBL/GenBank/DDBJ whole genome shotgun (WGS) entry which is preliminary data.</text>
</comment>
<reference evidence="1" key="1">
    <citation type="submission" date="2022-05" db="EMBL/GenBank/DDBJ databases">
        <title>Chromosome-level genome of Chaenocephalus aceratus.</title>
        <authorList>
            <person name="Park H."/>
        </authorList>
    </citation>
    <scope>NUCLEOTIDE SEQUENCE</scope>
    <source>
        <strain evidence="1">KU_202001</strain>
    </source>
</reference>
<proteinExistence type="predicted"/>
<accession>A0ACB9XB25</accession>
<evidence type="ECO:0000313" key="2">
    <source>
        <dbReference type="Proteomes" id="UP001057452"/>
    </source>
</evidence>
<protein>
    <submittedName>
        <fullName evidence="1">Uncharacterized protein</fullName>
    </submittedName>
</protein>
<evidence type="ECO:0000313" key="1">
    <source>
        <dbReference type="EMBL" id="KAI4823583.1"/>
    </source>
</evidence>
<sequence length="54" mass="6077">MALFILGGIIKIKNGVSSAKTFPPGREIIHPWEIPRNHKSFYVVLDKSNESQDP</sequence>
<name>A0ACB9XB25_CHAAC</name>